<dbReference type="PROSITE" id="PS00211">
    <property type="entry name" value="ABC_TRANSPORTER_1"/>
    <property type="match status" value="1"/>
</dbReference>
<dbReference type="InterPro" id="IPR003593">
    <property type="entry name" value="AAA+_ATPase"/>
</dbReference>
<dbReference type="InterPro" id="IPR015854">
    <property type="entry name" value="ABC_transpr_LolD-like"/>
</dbReference>
<keyword evidence="2 4" id="KW-0067">ATP-binding</keyword>
<dbReference type="InterPro" id="IPR003439">
    <property type="entry name" value="ABC_transporter-like_ATP-bd"/>
</dbReference>
<dbReference type="EMBL" id="JAUSVL010000001">
    <property type="protein sequence ID" value="MDQ0288350.1"/>
    <property type="molecule type" value="Genomic_DNA"/>
</dbReference>
<protein>
    <submittedName>
        <fullName evidence="4">ABC transport system ATP-binding protein</fullName>
    </submittedName>
</protein>
<dbReference type="PANTHER" id="PTHR24220">
    <property type="entry name" value="IMPORT ATP-BINDING PROTEIN"/>
    <property type="match status" value="1"/>
</dbReference>
<dbReference type="GO" id="GO:0022857">
    <property type="term" value="F:transmembrane transporter activity"/>
    <property type="evidence" value="ECO:0007669"/>
    <property type="project" value="TreeGrafter"/>
</dbReference>
<proteinExistence type="predicted"/>
<dbReference type="GO" id="GO:0016887">
    <property type="term" value="F:ATP hydrolysis activity"/>
    <property type="evidence" value="ECO:0007669"/>
    <property type="project" value="InterPro"/>
</dbReference>
<feature type="domain" description="ABC transporter" evidence="3">
    <location>
        <begin position="2"/>
        <end position="249"/>
    </location>
</feature>
<dbReference type="RefSeq" id="WP_307259674.1">
    <property type="nucleotide sequence ID" value="NZ_JAUSVL010000001.1"/>
</dbReference>
<dbReference type="Gene3D" id="3.40.50.300">
    <property type="entry name" value="P-loop containing nucleotide triphosphate hydrolases"/>
    <property type="match status" value="1"/>
</dbReference>
<dbReference type="GO" id="GO:0005886">
    <property type="term" value="C:plasma membrane"/>
    <property type="evidence" value="ECO:0007669"/>
    <property type="project" value="TreeGrafter"/>
</dbReference>
<dbReference type="SUPFAM" id="SSF52540">
    <property type="entry name" value="P-loop containing nucleoside triphosphate hydrolases"/>
    <property type="match status" value="1"/>
</dbReference>
<evidence type="ECO:0000259" key="3">
    <source>
        <dbReference type="PROSITE" id="PS50893"/>
    </source>
</evidence>
<dbReference type="InterPro" id="IPR017871">
    <property type="entry name" value="ABC_transporter-like_CS"/>
</dbReference>
<reference evidence="4" key="1">
    <citation type="submission" date="2023-07" db="EMBL/GenBank/DDBJ databases">
        <title>Genomic Encyclopedia of Type Strains, Phase IV (KMG-IV): sequencing the most valuable type-strain genomes for metagenomic binning, comparative biology and taxonomic classification.</title>
        <authorList>
            <person name="Goeker M."/>
        </authorList>
    </citation>
    <scope>NUCLEOTIDE SEQUENCE</scope>
    <source>
        <strain evidence="4">DSM 24202</strain>
    </source>
</reference>
<evidence type="ECO:0000256" key="2">
    <source>
        <dbReference type="ARBA" id="ARBA00022840"/>
    </source>
</evidence>
<organism evidence="4 5">
    <name type="scientific">Oligosphaera ethanolica</name>
    <dbReference type="NCBI Taxonomy" id="760260"/>
    <lineage>
        <taxon>Bacteria</taxon>
        <taxon>Pseudomonadati</taxon>
        <taxon>Lentisphaerota</taxon>
        <taxon>Oligosphaeria</taxon>
        <taxon>Oligosphaerales</taxon>
        <taxon>Oligosphaeraceae</taxon>
        <taxon>Oligosphaera</taxon>
    </lineage>
</organism>
<dbReference type="PROSITE" id="PS50893">
    <property type="entry name" value="ABC_TRANSPORTER_2"/>
    <property type="match status" value="1"/>
</dbReference>
<gene>
    <name evidence="4" type="ORF">J3R75_000457</name>
</gene>
<evidence type="ECO:0000256" key="1">
    <source>
        <dbReference type="ARBA" id="ARBA00022741"/>
    </source>
</evidence>
<accession>A0AAE3VD92</accession>
<comment type="caution">
    <text evidence="4">The sequence shown here is derived from an EMBL/GenBank/DDBJ whole genome shotgun (WGS) entry which is preliminary data.</text>
</comment>
<dbReference type="Proteomes" id="UP001238163">
    <property type="component" value="Unassembled WGS sequence"/>
</dbReference>
<keyword evidence="5" id="KW-1185">Reference proteome</keyword>
<sequence length="270" mass="29645">MLNIKDISKTFNPGTPDEVQAIKHVSLAVPDGAFVVVIGTNGSGKSTLQQLIAGACVPDSGRIELAGEDITRWGEHRRAALIGRVFQNPFSGTAPTLSIIENMALAARRGQRRGLGWLLSGAVRRRLRDRVAELGMGLEDRLDNAIGSLSGGQRQALTLLMAVLQRPSLLLLDEHTAALDPKASDQVIRLTRDIVAREKLTTVMVTHSMHQAAHLGDRLIMMVNGEIRQDLADERKRRVNVEDLLALFEQVRRADRLDASAAELLRSRYV</sequence>
<keyword evidence="1" id="KW-0547">Nucleotide-binding</keyword>
<dbReference type="InterPro" id="IPR027417">
    <property type="entry name" value="P-loop_NTPase"/>
</dbReference>
<name>A0AAE3VD92_9BACT</name>
<dbReference type="Pfam" id="PF00005">
    <property type="entry name" value="ABC_tran"/>
    <property type="match status" value="1"/>
</dbReference>
<dbReference type="AlphaFoldDB" id="A0AAE3VD92"/>
<evidence type="ECO:0000313" key="4">
    <source>
        <dbReference type="EMBL" id="MDQ0288350.1"/>
    </source>
</evidence>
<dbReference type="SMART" id="SM00382">
    <property type="entry name" value="AAA"/>
    <property type="match status" value="1"/>
</dbReference>
<dbReference type="GO" id="GO:0005524">
    <property type="term" value="F:ATP binding"/>
    <property type="evidence" value="ECO:0007669"/>
    <property type="project" value="UniProtKB-KW"/>
</dbReference>
<evidence type="ECO:0000313" key="5">
    <source>
        <dbReference type="Proteomes" id="UP001238163"/>
    </source>
</evidence>
<dbReference type="PANTHER" id="PTHR24220:SF692">
    <property type="entry name" value="ABC TRANSPORTER DOMAIN-CONTAINING PROTEIN"/>
    <property type="match status" value="1"/>
</dbReference>